<reference evidence="2 3" key="1">
    <citation type="submission" date="2017-03" db="EMBL/GenBank/DDBJ databases">
        <title>Complete genome sequence of Candidatus 'Thiodictyon syntrophicum' sp. nov. strain Cad16T, a photolithoautotroph purple sulfur bacterium isolated from an alpine meromictic lake.</title>
        <authorList>
            <person name="Luedin S.M."/>
            <person name="Pothier J.F."/>
            <person name="Danza F."/>
            <person name="Storelli N."/>
            <person name="Wittwer M."/>
            <person name="Tonolla M."/>
        </authorList>
    </citation>
    <scope>NUCLEOTIDE SEQUENCE [LARGE SCALE GENOMIC DNA]</scope>
    <source>
        <strain evidence="2 3">Cad16T</strain>
        <plasmid evidence="3">Plasmid pts485</plasmid>
    </source>
</reference>
<dbReference type="Pfam" id="PF11684">
    <property type="entry name" value="DUF3280"/>
    <property type="match status" value="1"/>
</dbReference>
<dbReference type="EMBL" id="CP020372">
    <property type="protein sequence ID" value="AUB85684.1"/>
    <property type="molecule type" value="Genomic_DNA"/>
</dbReference>
<evidence type="ECO:0008006" key="4">
    <source>
        <dbReference type="Google" id="ProtNLM"/>
    </source>
</evidence>
<name>A0A2K8UJD3_9GAMM</name>
<keyword evidence="1" id="KW-0732">Signal</keyword>
<evidence type="ECO:0000313" key="3">
    <source>
        <dbReference type="Proteomes" id="UP000232638"/>
    </source>
</evidence>
<proteinExistence type="predicted"/>
<geneLocation type="plasmid" evidence="3">
    <name>pts485</name>
</geneLocation>
<protein>
    <recommendedName>
        <fullName evidence="4">DUF2380 domain-containing protein</fullName>
    </recommendedName>
</protein>
<keyword evidence="2" id="KW-0614">Plasmid</keyword>
<dbReference type="InterPro" id="IPR021698">
    <property type="entry name" value="DUF3280"/>
</dbReference>
<feature type="signal peptide" evidence="1">
    <location>
        <begin position="1"/>
        <end position="31"/>
    </location>
</feature>
<dbReference type="KEGG" id="tsy:THSYN_32870"/>
<gene>
    <name evidence="2" type="ORF">THSYN_32870</name>
</gene>
<feature type="chain" id="PRO_5014688018" description="DUF2380 domain-containing protein" evidence="1">
    <location>
        <begin position="32"/>
        <end position="184"/>
    </location>
</feature>
<organism evidence="2 3">
    <name type="scientific">Candidatus Thiodictyon syntrophicum</name>
    <dbReference type="NCBI Taxonomy" id="1166950"/>
    <lineage>
        <taxon>Bacteria</taxon>
        <taxon>Pseudomonadati</taxon>
        <taxon>Pseudomonadota</taxon>
        <taxon>Gammaproteobacteria</taxon>
        <taxon>Chromatiales</taxon>
        <taxon>Chromatiaceae</taxon>
        <taxon>Thiodictyon</taxon>
    </lineage>
</organism>
<dbReference type="Proteomes" id="UP000232638">
    <property type="component" value="Plasmid pTs485"/>
</dbReference>
<dbReference type="RefSeq" id="WP_100923290.1">
    <property type="nucleotide sequence ID" value="NZ_CP020372.1"/>
</dbReference>
<accession>A0A2K8UJD3</accession>
<evidence type="ECO:0000313" key="2">
    <source>
        <dbReference type="EMBL" id="AUB85684.1"/>
    </source>
</evidence>
<dbReference type="AlphaFoldDB" id="A0A2K8UJD3"/>
<sequence>MRTRKPRGDRTTALALICTALWFLWVAPADADPAPAAKAAAPAIAVLDFELNDLTLLPGTPEELARTASLRPLVEQGLKAQGSDQLVSIDAAALAQANVGVGYLYDHPEAAAALGRTQGADLVLVGRLHKPSFLFAYLMARLVDSRTGMVVRDLVVEAKGQTGPATARAAARLAEQVRETLARH</sequence>
<evidence type="ECO:0000256" key="1">
    <source>
        <dbReference type="SAM" id="SignalP"/>
    </source>
</evidence>
<dbReference type="OrthoDB" id="5573138at2"/>
<keyword evidence="3" id="KW-1185">Reference proteome</keyword>